<feature type="compositionally biased region" description="Basic and acidic residues" evidence="1">
    <location>
        <begin position="362"/>
        <end position="373"/>
    </location>
</feature>
<gene>
    <name evidence="2" type="ORF">SCHPADRAFT_232583</name>
</gene>
<dbReference type="Proteomes" id="UP000053477">
    <property type="component" value="Unassembled WGS sequence"/>
</dbReference>
<feature type="compositionally biased region" description="Acidic residues" evidence="1">
    <location>
        <begin position="193"/>
        <end position="207"/>
    </location>
</feature>
<organism evidence="2 3">
    <name type="scientific">Schizopora paradoxa</name>
    <dbReference type="NCBI Taxonomy" id="27342"/>
    <lineage>
        <taxon>Eukaryota</taxon>
        <taxon>Fungi</taxon>
        <taxon>Dikarya</taxon>
        <taxon>Basidiomycota</taxon>
        <taxon>Agaricomycotina</taxon>
        <taxon>Agaricomycetes</taxon>
        <taxon>Hymenochaetales</taxon>
        <taxon>Schizoporaceae</taxon>
        <taxon>Schizopora</taxon>
    </lineage>
</organism>
<feature type="region of interest" description="Disordered" evidence="1">
    <location>
        <begin position="184"/>
        <end position="218"/>
    </location>
</feature>
<accession>A0A0H2RWP5</accession>
<keyword evidence="3" id="KW-1185">Reference proteome</keyword>
<feature type="compositionally biased region" description="Basic and acidic residues" evidence="1">
    <location>
        <begin position="233"/>
        <end position="251"/>
    </location>
</feature>
<feature type="region of interest" description="Disordered" evidence="1">
    <location>
        <begin position="421"/>
        <end position="470"/>
    </location>
</feature>
<dbReference type="EMBL" id="KQ085921">
    <property type="protein sequence ID" value="KLO16027.1"/>
    <property type="molecule type" value="Genomic_DNA"/>
</dbReference>
<evidence type="ECO:0000313" key="2">
    <source>
        <dbReference type="EMBL" id="KLO16027.1"/>
    </source>
</evidence>
<dbReference type="InParanoid" id="A0A0H2RWP5"/>
<dbReference type="AlphaFoldDB" id="A0A0H2RWP5"/>
<evidence type="ECO:0000313" key="3">
    <source>
        <dbReference type="Proteomes" id="UP000053477"/>
    </source>
</evidence>
<name>A0A0H2RWP5_9AGAM</name>
<feature type="compositionally biased region" description="Low complexity" evidence="1">
    <location>
        <begin position="271"/>
        <end position="282"/>
    </location>
</feature>
<feature type="compositionally biased region" description="Polar residues" evidence="1">
    <location>
        <begin position="379"/>
        <end position="394"/>
    </location>
</feature>
<feature type="compositionally biased region" description="Polar residues" evidence="1">
    <location>
        <begin position="449"/>
        <end position="462"/>
    </location>
</feature>
<reference evidence="2 3" key="1">
    <citation type="submission" date="2015-04" db="EMBL/GenBank/DDBJ databases">
        <title>Complete genome sequence of Schizopora paradoxa KUC8140, a cosmopolitan wood degrader in East Asia.</title>
        <authorList>
            <consortium name="DOE Joint Genome Institute"/>
            <person name="Min B."/>
            <person name="Park H."/>
            <person name="Jang Y."/>
            <person name="Kim J.-J."/>
            <person name="Kim K.H."/>
            <person name="Pangilinan J."/>
            <person name="Lipzen A."/>
            <person name="Riley R."/>
            <person name="Grigoriev I.V."/>
            <person name="Spatafora J.W."/>
            <person name="Choi I.-G."/>
        </authorList>
    </citation>
    <scope>NUCLEOTIDE SEQUENCE [LARGE SCALE GENOMIC DNA]</scope>
    <source>
        <strain evidence="2 3">KUC8140</strain>
    </source>
</reference>
<sequence>MFLALAAYITNPLTYTPPYNGAREGSIPISNRLQKLGHPSTASANAFRLIQFYISLLRPDGLLKSKVFQNRLTKAAAVRVAWYVGRAWEGCEDMMNGSRKLVDCSKSDLQQARDDLVDVSPSLLSIIAQNSLRSIDGGRRLRRSAAALIRACVDRERSTKEAWAAPDGFEESLQAVLSLVSNSKVDDSKEAEGWDDVPEEYWGEEAEAAPSPESSERSLKEIENLIRSLLDAKGTEDDQEGETKEQEKNGMDVDAPTAPASVSQANAPVATPTQPKQTSKTTLDVINERRREFEREHERQKASKPFAAQGVNSEQRRSLPQTSSLSVRGAASLGLASKTSPAVDVDMKDNVAPRSTPSVSSDHARASHGDTRPSKRTKSFPSPFSNEISFSTPSRPVGETMSRTPSLLARLQSSSESVVEVGGGSVASPGSLASRLLSPSLSSSKSAPQKVSATALDTQNVASRGHRPISGTAASTMSLAIKGQASSLEKLAAGPRGYSAAPPTSTEGVTEFRIRGAALRGDDDSGGRLSLLDRLRDTSIVGEGDSKSKKRKR</sequence>
<feature type="compositionally biased region" description="Polar residues" evidence="1">
    <location>
        <begin position="310"/>
        <end position="326"/>
    </location>
</feature>
<feature type="compositionally biased region" description="Basic and acidic residues" evidence="1">
    <location>
        <begin position="286"/>
        <end position="301"/>
    </location>
</feature>
<proteinExistence type="predicted"/>
<protein>
    <submittedName>
        <fullName evidence="2">Uncharacterized protein</fullName>
    </submittedName>
</protein>
<evidence type="ECO:0000256" key="1">
    <source>
        <dbReference type="SAM" id="MobiDB-lite"/>
    </source>
</evidence>
<feature type="region of interest" description="Disordered" evidence="1">
    <location>
        <begin position="230"/>
        <end position="405"/>
    </location>
</feature>
<feature type="compositionally biased region" description="Low complexity" evidence="1">
    <location>
        <begin position="421"/>
        <end position="448"/>
    </location>
</feature>